<evidence type="ECO:0000256" key="1">
    <source>
        <dbReference type="SAM" id="SignalP"/>
    </source>
</evidence>
<evidence type="ECO:0000313" key="3">
    <source>
        <dbReference type="Proteomes" id="UP001627154"/>
    </source>
</evidence>
<keyword evidence="1" id="KW-0732">Signal</keyword>
<dbReference type="AlphaFoldDB" id="A0ABD2WUC8"/>
<proteinExistence type="predicted"/>
<accession>A0ABD2WUC8</accession>
<dbReference type="PROSITE" id="PS51257">
    <property type="entry name" value="PROKAR_LIPOPROTEIN"/>
    <property type="match status" value="1"/>
</dbReference>
<reference evidence="2 3" key="1">
    <citation type="journal article" date="2024" name="bioRxiv">
        <title>A reference genome for Trichogramma kaykai: A tiny desert-dwelling parasitoid wasp with competing sex-ratio distorters.</title>
        <authorList>
            <person name="Culotta J."/>
            <person name="Lindsey A.R."/>
        </authorList>
    </citation>
    <scope>NUCLEOTIDE SEQUENCE [LARGE SCALE GENOMIC DNA]</scope>
    <source>
        <strain evidence="2 3">KSX58</strain>
    </source>
</reference>
<dbReference type="Proteomes" id="UP001627154">
    <property type="component" value="Unassembled WGS sequence"/>
</dbReference>
<evidence type="ECO:0000313" key="2">
    <source>
        <dbReference type="EMBL" id="KAL3396587.1"/>
    </source>
</evidence>
<comment type="caution">
    <text evidence="2">The sequence shown here is derived from an EMBL/GenBank/DDBJ whole genome shotgun (WGS) entry which is preliminary data.</text>
</comment>
<gene>
    <name evidence="2" type="ORF">TKK_009472</name>
</gene>
<sequence>MKMLSTVLVLIFLAPLIFASSCNIDPSNSTHDDYAVCHWTNSTEELPFEASKFFQATRSFKRTTLFDASCNKNTGIDCRSSNDQCNATIAFSECWNDFCHCHEDRHYVRSEKQCRLTRRYNETCGNDLDCACHARSEMFCDISSGRYRCNCKESSRPSEDQLFCIQKQARTYDKTIAARLALFGHFFQFFAGLHTMCDLHEDCGTFHSLCKDNLCQCQQNYIPYKEFCVVKETKFKGSSGIARASLLLMSSLTLVAGTIELA</sequence>
<organism evidence="2 3">
    <name type="scientific">Trichogramma kaykai</name>
    <dbReference type="NCBI Taxonomy" id="54128"/>
    <lineage>
        <taxon>Eukaryota</taxon>
        <taxon>Metazoa</taxon>
        <taxon>Ecdysozoa</taxon>
        <taxon>Arthropoda</taxon>
        <taxon>Hexapoda</taxon>
        <taxon>Insecta</taxon>
        <taxon>Pterygota</taxon>
        <taxon>Neoptera</taxon>
        <taxon>Endopterygota</taxon>
        <taxon>Hymenoptera</taxon>
        <taxon>Apocrita</taxon>
        <taxon>Proctotrupomorpha</taxon>
        <taxon>Chalcidoidea</taxon>
        <taxon>Trichogrammatidae</taxon>
        <taxon>Trichogramma</taxon>
    </lineage>
</organism>
<dbReference type="EMBL" id="JBJJXI010000070">
    <property type="protein sequence ID" value="KAL3396587.1"/>
    <property type="molecule type" value="Genomic_DNA"/>
</dbReference>
<protein>
    <submittedName>
        <fullName evidence="2">Uncharacterized protein</fullName>
    </submittedName>
</protein>
<name>A0ABD2WUC8_9HYME</name>
<feature type="signal peptide" evidence="1">
    <location>
        <begin position="1"/>
        <end position="19"/>
    </location>
</feature>
<feature type="chain" id="PRO_5044879526" evidence="1">
    <location>
        <begin position="20"/>
        <end position="262"/>
    </location>
</feature>
<keyword evidence="3" id="KW-1185">Reference proteome</keyword>